<comment type="caution">
    <text evidence="2">The sequence shown here is derived from an EMBL/GenBank/DDBJ whole genome shotgun (WGS) entry which is preliminary data.</text>
</comment>
<dbReference type="InterPro" id="IPR035895">
    <property type="entry name" value="HPr-like_sf"/>
</dbReference>
<sequence length="91" mass="10345">MRKIISNRIPFMIKMGLTEAIKWVEEAKKYKSNIYIHYNGTTVDSKKLPSTVSLFLTMKEKELLLIAEGEDAPVAIQDLTNILTSKLKTAM</sequence>
<dbReference type="InterPro" id="IPR000032">
    <property type="entry name" value="HPr-like"/>
</dbReference>
<protein>
    <recommendedName>
        <fullName evidence="1">HPr domain-containing protein</fullName>
    </recommendedName>
</protein>
<gene>
    <name evidence="2" type="ORF">DCC39_17265</name>
</gene>
<dbReference type="AlphaFoldDB" id="A0A2U1JNZ0"/>
<evidence type="ECO:0000313" key="3">
    <source>
        <dbReference type="Proteomes" id="UP000245998"/>
    </source>
</evidence>
<dbReference type="RefSeq" id="WP_116556136.1">
    <property type="nucleotide sequence ID" value="NZ_QCZG01000056.1"/>
</dbReference>
<evidence type="ECO:0000313" key="2">
    <source>
        <dbReference type="EMBL" id="PWA06715.1"/>
    </source>
</evidence>
<reference evidence="2 3" key="1">
    <citation type="submission" date="2018-04" db="EMBL/GenBank/DDBJ databases">
        <title>Camelliibacillus theae gen. nov., sp. nov., isolated from Pu'er tea.</title>
        <authorList>
            <person name="Niu L."/>
        </authorList>
    </citation>
    <scope>NUCLEOTIDE SEQUENCE [LARGE SCALE GENOMIC DNA]</scope>
    <source>
        <strain evidence="2 3">T8</strain>
    </source>
</reference>
<dbReference type="Proteomes" id="UP000245998">
    <property type="component" value="Unassembled WGS sequence"/>
</dbReference>
<name>A0A2U1JNZ0_9BACI</name>
<dbReference type="Gene3D" id="3.30.1340.10">
    <property type="entry name" value="HPr-like"/>
    <property type="match status" value="1"/>
</dbReference>
<dbReference type="OrthoDB" id="9809047at2"/>
<evidence type="ECO:0000259" key="1">
    <source>
        <dbReference type="Pfam" id="PF00381"/>
    </source>
</evidence>
<proteinExistence type="predicted"/>
<feature type="domain" description="HPr" evidence="1">
    <location>
        <begin position="20"/>
        <end position="84"/>
    </location>
</feature>
<dbReference type="SUPFAM" id="SSF55594">
    <property type="entry name" value="HPr-like"/>
    <property type="match status" value="1"/>
</dbReference>
<dbReference type="Pfam" id="PF00381">
    <property type="entry name" value="PTS-HPr"/>
    <property type="match status" value="1"/>
</dbReference>
<accession>A0A2U1JNZ0</accession>
<keyword evidence="3" id="KW-1185">Reference proteome</keyword>
<organism evidence="2 3">
    <name type="scientific">Pueribacillus theae</name>
    <dbReference type="NCBI Taxonomy" id="2171751"/>
    <lineage>
        <taxon>Bacteria</taxon>
        <taxon>Bacillati</taxon>
        <taxon>Bacillota</taxon>
        <taxon>Bacilli</taxon>
        <taxon>Bacillales</taxon>
        <taxon>Bacillaceae</taxon>
        <taxon>Pueribacillus</taxon>
    </lineage>
</organism>
<dbReference type="EMBL" id="QCZG01000056">
    <property type="protein sequence ID" value="PWA06715.1"/>
    <property type="molecule type" value="Genomic_DNA"/>
</dbReference>